<dbReference type="Gene3D" id="2.50.20.20">
    <property type="match status" value="1"/>
</dbReference>
<proteinExistence type="predicted"/>
<organism evidence="3 4">
    <name type="scientific">Planococcus antarcticus DSM 14505</name>
    <dbReference type="NCBI Taxonomy" id="1185653"/>
    <lineage>
        <taxon>Bacteria</taxon>
        <taxon>Bacillati</taxon>
        <taxon>Bacillota</taxon>
        <taxon>Bacilli</taxon>
        <taxon>Bacillales</taxon>
        <taxon>Caryophanaceae</taxon>
        <taxon>Planococcus</taxon>
    </lineage>
</organism>
<dbReference type="RefSeq" id="WP_006830057.1">
    <property type="nucleotide sequence ID" value="NZ_AJYB01000028.1"/>
</dbReference>
<name>A0A1C7DBV3_9BACL</name>
<reference evidence="2" key="3">
    <citation type="submission" date="2016-10" db="EMBL/GenBank/DDBJ databases">
        <authorList>
            <person name="See-Too W.S."/>
        </authorList>
    </citation>
    <scope>NUCLEOTIDE SEQUENCE</scope>
    <source>
        <strain evidence="2">DSM 14505</strain>
    </source>
</reference>
<evidence type="ECO:0000313" key="3">
    <source>
        <dbReference type="EMBL" id="EIM06550.1"/>
    </source>
</evidence>
<feature type="chain" id="PRO_5044556511" description="Lipoprotein" evidence="1">
    <location>
        <begin position="25"/>
        <end position="287"/>
    </location>
</feature>
<dbReference type="OrthoDB" id="1957331at2"/>
<keyword evidence="1" id="KW-0732">Signal</keyword>
<dbReference type="EMBL" id="CP016534">
    <property type="protein sequence ID" value="ANU08938.1"/>
    <property type="molecule type" value="Genomic_DNA"/>
</dbReference>
<dbReference type="InterPro" id="IPR046720">
    <property type="entry name" value="DUF6612"/>
</dbReference>
<dbReference type="eggNOG" id="ENOG5030S81">
    <property type="taxonomic scope" value="Bacteria"/>
</dbReference>
<dbReference type="Proteomes" id="UP000092661">
    <property type="component" value="Chromosome"/>
</dbReference>
<gene>
    <name evidence="3" type="ORF">A1A1_10381</name>
    <name evidence="2" type="ORF">BBH88_00610</name>
</gene>
<keyword evidence="5" id="KW-1185">Reference proteome</keyword>
<reference evidence="5" key="2">
    <citation type="submission" date="2016-07" db="EMBL/GenBank/DDBJ databases">
        <authorList>
            <person name="See-Too W.S."/>
        </authorList>
    </citation>
    <scope>NUCLEOTIDE SEQUENCE [LARGE SCALE GENOMIC DNA]</scope>
    <source>
        <strain evidence="5">DSM 14505</strain>
    </source>
</reference>
<dbReference type="PROSITE" id="PS51257">
    <property type="entry name" value="PROKAR_LIPOPROTEIN"/>
    <property type="match status" value="1"/>
</dbReference>
<feature type="signal peptide" evidence="1">
    <location>
        <begin position="1"/>
        <end position="24"/>
    </location>
</feature>
<protein>
    <recommendedName>
        <fullName evidence="6">Lipoprotein</fullName>
    </recommendedName>
</protein>
<dbReference type="AlphaFoldDB" id="A0A1C7DBV3"/>
<accession>A0A1C7DBV3</accession>
<evidence type="ECO:0008006" key="6">
    <source>
        <dbReference type="Google" id="ProtNLM"/>
    </source>
</evidence>
<dbReference type="KEGG" id="pana:BBH88_00610"/>
<dbReference type="EMBL" id="AJYB01000028">
    <property type="protein sequence ID" value="EIM06550.1"/>
    <property type="molecule type" value="Genomic_DNA"/>
</dbReference>
<evidence type="ECO:0000313" key="4">
    <source>
        <dbReference type="Proteomes" id="UP000004725"/>
    </source>
</evidence>
<sequence length="287" mass="32309">MKKWIMFMSTATLAIGLSACSKTAEPASGDEKTKGEDSELTVQEVYTKSVEASEDITSVHADIVTDQTMAIQSDGMEMNMTMDSSMDMTIDPMAFHQKAETSIVSKDIDNSNPMNMEMYFTDQGMYMYEETMATWLKMPDESIEDLKALADQQTADPSQQLEELAEFKDDFTFKQTEDAYIVTLDASGDKFKELMDQQLDKTLGQMELEAQMALEDMTIHSVNYIINIDKETFLTTSMDMKMDVDMNIEGETMNIKSDMQADYSKFNEIKAITVPEDVLNAAQDITG</sequence>
<evidence type="ECO:0000313" key="5">
    <source>
        <dbReference type="Proteomes" id="UP000092661"/>
    </source>
</evidence>
<dbReference type="Proteomes" id="UP000004725">
    <property type="component" value="Unassembled WGS sequence"/>
</dbReference>
<evidence type="ECO:0000256" key="1">
    <source>
        <dbReference type="SAM" id="SignalP"/>
    </source>
</evidence>
<reference evidence="3 4" key="1">
    <citation type="journal article" date="2012" name="J. Bacteriol.">
        <title>Genome Sequence of the Antarctic Psychrophile Bacterium Planococcus antarcticus DSM 14505.</title>
        <authorList>
            <person name="Margolles A."/>
            <person name="Gueimonde M."/>
            <person name="Sanchez B."/>
        </authorList>
    </citation>
    <scope>NUCLEOTIDE SEQUENCE [LARGE SCALE GENOMIC DNA]</scope>
    <source>
        <strain evidence="3 4">DSM 14505</strain>
    </source>
</reference>
<evidence type="ECO:0000313" key="2">
    <source>
        <dbReference type="EMBL" id="ANU08938.1"/>
    </source>
</evidence>
<dbReference type="Pfam" id="PF20316">
    <property type="entry name" value="DUF6612"/>
    <property type="match status" value="1"/>
</dbReference>